<evidence type="ECO:0000313" key="4">
    <source>
        <dbReference type="Proteomes" id="UP000054564"/>
    </source>
</evidence>
<accession>A0A0L0V4R4</accession>
<sequence>MASAPKSVNFVAIKLILLLFCLGVGFASPSVNGMPPALSTTEYRPAMQQLESTSRKSLNQPVASPGHPCHLPTSPLSNIRPPTALEQDTKGKSSNCCSSKMTGGCAAPNMRLGKADQIFEVDMPNRGQSQLEDNRMHRRQGGTAASKDEGSTSSSFLTRSNSRGQDDFGPNSPRMMPMVPLKTLIRTPVKKVKEVPANHWVKLYRNRHKLKMLAQLSSSQEVKFSSSPEQEIAAYWSNLAKPKPVEHLGNDSRPQGSSEKDPQPNHDLNSSPSQHSVPEIDPIQEAAEIEWMEVCRRRHANRKKTARGSPSSLAKGKSKTREAGRTKIWLEEASDQSQMGTSITGSNIRREAARKHWRTAAVKVKTLSAWGILENKTISKADSYVFTAHHWLERFTGLIDRIHNILAATVEFGNTAEDLQTCLRVKNHPQIDSFDSINMIQHQQVSHPNYHFKSVKIRQLN</sequence>
<evidence type="ECO:0000256" key="1">
    <source>
        <dbReference type="SAM" id="MobiDB-lite"/>
    </source>
</evidence>
<feature type="region of interest" description="Disordered" evidence="1">
    <location>
        <begin position="300"/>
        <end position="323"/>
    </location>
</feature>
<reference evidence="4" key="1">
    <citation type="submission" date="2014-03" db="EMBL/GenBank/DDBJ databases">
        <title>The Genome Sequence of Puccinia striiformis f. sp. tritici PST-78.</title>
        <authorList>
            <consortium name="The Broad Institute Genome Sequencing Platform"/>
            <person name="Cuomo C."/>
            <person name="Hulbert S."/>
            <person name="Chen X."/>
            <person name="Walker B."/>
            <person name="Young S.K."/>
            <person name="Zeng Q."/>
            <person name="Gargeya S."/>
            <person name="Fitzgerald M."/>
            <person name="Haas B."/>
            <person name="Abouelleil A."/>
            <person name="Alvarado L."/>
            <person name="Arachchi H.M."/>
            <person name="Berlin A.M."/>
            <person name="Chapman S.B."/>
            <person name="Goldberg J."/>
            <person name="Griggs A."/>
            <person name="Gujja S."/>
            <person name="Hansen M."/>
            <person name="Howarth C."/>
            <person name="Imamovic A."/>
            <person name="Larimer J."/>
            <person name="McCowan C."/>
            <person name="Montmayeur A."/>
            <person name="Murphy C."/>
            <person name="Neiman D."/>
            <person name="Pearson M."/>
            <person name="Priest M."/>
            <person name="Roberts A."/>
            <person name="Saif S."/>
            <person name="Shea T."/>
            <person name="Sisk P."/>
            <person name="Sykes S."/>
            <person name="Wortman J."/>
            <person name="Nusbaum C."/>
            <person name="Birren B."/>
        </authorList>
    </citation>
    <scope>NUCLEOTIDE SEQUENCE [LARGE SCALE GENOMIC DNA]</scope>
    <source>
        <strain evidence="4">race PST-78</strain>
    </source>
</reference>
<dbReference type="AlphaFoldDB" id="A0A0L0V4R4"/>
<feature type="region of interest" description="Disordered" evidence="1">
    <location>
        <begin position="125"/>
        <end position="177"/>
    </location>
</feature>
<keyword evidence="2" id="KW-0732">Signal</keyword>
<evidence type="ECO:0000313" key="3">
    <source>
        <dbReference type="EMBL" id="KNE94186.1"/>
    </source>
</evidence>
<feature type="signal peptide" evidence="2">
    <location>
        <begin position="1"/>
        <end position="27"/>
    </location>
</feature>
<organism evidence="3 4">
    <name type="scientific">Puccinia striiformis f. sp. tritici PST-78</name>
    <dbReference type="NCBI Taxonomy" id="1165861"/>
    <lineage>
        <taxon>Eukaryota</taxon>
        <taxon>Fungi</taxon>
        <taxon>Dikarya</taxon>
        <taxon>Basidiomycota</taxon>
        <taxon>Pucciniomycotina</taxon>
        <taxon>Pucciniomycetes</taxon>
        <taxon>Pucciniales</taxon>
        <taxon>Pucciniaceae</taxon>
        <taxon>Puccinia</taxon>
    </lineage>
</organism>
<feature type="compositionally biased region" description="Polar residues" evidence="1">
    <location>
        <begin position="266"/>
        <end position="276"/>
    </location>
</feature>
<dbReference type="OrthoDB" id="10634614at2759"/>
<feature type="compositionally biased region" description="Polar residues" evidence="1">
    <location>
        <begin position="49"/>
        <end position="62"/>
    </location>
</feature>
<keyword evidence="4" id="KW-1185">Reference proteome</keyword>
<gene>
    <name evidence="3" type="ORF">PSTG_12413</name>
</gene>
<dbReference type="Proteomes" id="UP000054564">
    <property type="component" value="Unassembled WGS sequence"/>
</dbReference>
<feature type="region of interest" description="Disordered" evidence="1">
    <location>
        <begin position="48"/>
        <end position="99"/>
    </location>
</feature>
<protein>
    <submittedName>
        <fullName evidence="3">Uncharacterized protein</fullName>
    </submittedName>
</protein>
<feature type="region of interest" description="Disordered" evidence="1">
    <location>
        <begin position="243"/>
        <end position="279"/>
    </location>
</feature>
<feature type="chain" id="PRO_5005549428" evidence="2">
    <location>
        <begin position="28"/>
        <end position="461"/>
    </location>
</feature>
<proteinExistence type="predicted"/>
<dbReference type="EMBL" id="AJIL01000121">
    <property type="protein sequence ID" value="KNE94186.1"/>
    <property type="molecule type" value="Genomic_DNA"/>
</dbReference>
<evidence type="ECO:0000256" key="2">
    <source>
        <dbReference type="SAM" id="SignalP"/>
    </source>
</evidence>
<name>A0A0L0V4R4_9BASI</name>
<comment type="caution">
    <text evidence="3">The sequence shown here is derived from an EMBL/GenBank/DDBJ whole genome shotgun (WGS) entry which is preliminary data.</text>
</comment>
<feature type="compositionally biased region" description="Low complexity" evidence="1">
    <location>
        <begin position="151"/>
        <end position="163"/>
    </location>
</feature>